<dbReference type="OrthoDB" id="6060525at2759"/>
<dbReference type="Proteomes" id="UP000765509">
    <property type="component" value="Unassembled WGS sequence"/>
</dbReference>
<organism evidence="1 2">
    <name type="scientific">Austropuccinia psidii MF-1</name>
    <dbReference type="NCBI Taxonomy" id="1389203"/>
    <lineage>
        <taxon>Eukaryota</taxon>
        <taxon>Fungi</taxon>
        <taxon>Dikarya</taxon>
        <taxon>Basidiomycota</taxon>
        <taxon>Pucciniomycotina</taxon>
        <taxon>Pucciniomycetes</taxon>
        <taxon>Pucciniales</taxon>
        <taxon>Sphaerophragmiaceae</taxon>
        <taxon>Austropuccinia</taxon>
    </lineage>
</organism>
<reference evidence="1" key="1">
    <citation type="submission" date="2021-03" db="EMBL/GenBank/DDBJ databases">
        <title>Draft genome sequence of rust myrtle Austropuccinia psidii MF-1, a brazilian biotype.</title>
        <authorList>
            <person name="Quecine M.C."/>
            <person name="Pachon D.M.R."/>
            <person name="Bonatelli M.L."/>
            <person name="Correr F.H."/>
            <person name="Franceschini L.M."/>
            <person name="Leite T.F."/>
            <person name="Margarido G.R.A."/>
            <person name="Almeida C.A."/>
            <person name="Ferrarezi J.A."/>
            <person name="Labate C.A."/>
        </authorList>
    </citation>
    <scope>NUCLEOTIDE SEQUENCE</scope>
    <source>
        <strain evidence="1">MF-1</strain>
    </source>
</reference>
<proteinExistence type="predicted"/>
<gene>
    <name evidence="1" type="ORF">O181_040355</name>
</gene>
<protein>
    <submittedName>
        <fullName evidence="1">Uncharacterized protein</fullName>
    </submittedName>
</protein>
<name>A0A9Q3DD15_9BASI</name>
<dbReference type="SUPFAM" id="SSF56672">
    <property type="entry name" value="DNA/RNA polymerases"/>
    <property type="match status" value="1"/>
</dbReference>
<sequence>MYVIDLHNNKDGYLTIGDNKNQKFAFLPFNRQITVSKVSPVSFELEKFKSEHLNEDAIRLHLTDKQESELSALLYYHKEAFASDKEPLGEIIGHEIDIILNIQRPYQPLLRRPGHPESPKSREPLKVHIKELLDLGVIRKVGHNEEVEITTPVIVAWHNGKSSMVGDFRALNI</sequence>
<accession>A0A9Q3DD15</accession>
<keyword evidence="2" id="KW-1185">Reference proteome</keyword>
<evidence type="ECO:0000313" key="2">
    <source>
        <dbReference type="Proteomes" id="UP000765509"/>
    </source>
</evidence>
<comment type="caution">
    <text evidence="1">The sequence shown here is derived from an EMBL/GenBank/DDBJ whole genome shotgun (WGS) entry which is preliminary data.</text>
</comment>
<dbReference type="EMBL" id="AVOT02015925">
    <property type="protein sequence ID" value="MBW0500640.1"/>
    <property type="molecule type" value="Genomic_DNA"/>
</dbReference>
<dbReference type="InterPro" id="IPR043502">
    <property type="entry name" value="DNA/RNA_pol_sf"/>
</dbReference>
<evidence type="ECO:0000313" key="1">
    <source>
        <dbReference type="EMBL" id="MBW0500640.1"/>
    </source>
</evidence>
<dbReference type="Gene3D" id="3.10.10.10">
    <property type="entry name" value="HIV Type 1 Reverse Transcriptase, subunit A, domain 1"/>
    <property type="match status" value="1"/>
</dbReference>
<dbReference type="AlphaFoldDB" id="A0A9Q3DD15"/>